<evidence type="ECO:0000256" key="1">
    <source>
        <dbReference type="SAM" id="MobiDB-lite"/>
    </source>
</evidence>
<name>A0AAV5MN17_9ROSI</name>
<feature type="region of interest" description="Disordered" evidence="1">
    <location>
        <begin position="27"/>
        <end position="56"/>
    </location>
</feature>
<dbReference type="PANTHER" id="PTHR12309">
    <property type="entry name" value="SEC61 GAMMA SUBUNIT"/>
    <property type="match status" value="1"/>
</dbReference>
<proteinExistence type="predicted"/>
<reference evidence="2 3" key="1">
    <citation type="journal article" date="2021" name="Commun. Biol.">
        <title>The genome of Shorea leprosula (Dipterocarpaceae) highlights the ecological relevance of drought in aseasonal tropical rainforests.</title>
        <authorList>
            <person name="Ng K.K.S."/>
            <person name="Kobayashi M.J."/>
            <person name="Fawcett J.A."/>
            <person name="Hatakeyama M."/>
            <person name="Paape T."/>
            <person name="Ng C.H."/>
            <person name="Ang C.C."/>
            <person name="Tnah L.H."/>
            <person name="Lee C.T."/>
            <person name="Nishiyama T."/>
            <person name="Sese J."/>
            <person name="O'Brien M.J."/>
            <person name="Copetti D."/>
            <person name="Mohd Noor M.I."/>
            <person name="Ong R.C."/>
            <person name="Putra M."/>
            <person name="Sireger I.Z."/>
            <person name="Indrioko S."/>
            <person name="Kosugi Y."/>
            <person name="Izuno A."/>
            <person name="Isagi Y."/>
            <person name="Lee S.L."/>
            <person name="Shimizu K.K."/>
        </authorList>
    </citation>
    <scope>NUCLEOTIDE SEQUENCE [LARGE SCALE GENOMIC DNA]</scope>
    <source>
        <strain evidence="2">214</strain>
    </source>
</reference>
<keyword evidence="3" id="KW-1185">Reference proteome</keyword>
<dbReference type="Gene3D" id="1.20.5.820">
    <property type="entry name" value="Preprotein translocase SecE subunit"/>
    <property type="match status" value="1"/>
</dbReference>
<accession>A0AAV5MN17</accession>
<dbReference type="AlphaFoldDB" id="A0AAV5MN17"/>
<comment type="caution">
    <text evidence="2">The sequence shown here is derived from an EMBL/GenBank/DDBJ whole genome shotgun (WGS) entry which is preliminary data.</text>
</comment>
<organism evidence="2 3">
    <name type="scientific">Rubroshorea leprosula</name>
    <dbReference type="NCBI Taxonomy" id="152421"/>
    <lineage>
        <taxon>Eukaryota</taxon>
        <taxon>Viridiplantae</taxon>
        <taxon>Streptophyta</taxon>
        <taxon>Embryophyta</taxon>
        <taxon>Tracheophyta</taxon>
        <taxon>Spermatophyta</taxon>
        <taxon>Magnoliopsida</taxon>
        <taxon>eudicotyledons</taxon>
        <taxon>Gunneridae</taxon>
        <taxon>Pentapetalae</taxon>
        <taxon>rosids</taxon>
        <taxon>malvids</taxon>
        <taxon>Malvales</taxon>
        <taxon>Dipterocarpaceae</taxon>
        <taxon>Rubroshorea</taxon>
    </lineage>
</organism>
<dbReference type="EMBL" id="BPVZ01000352">
    <property type="protein sequence ID" value="GKV50253.1"/>
    <property type="molecule type" value="Genomic_DNA"/>
</dbReference>
<dbReference type="Proteomes" id="UP001054252">
    <property type="component" value="Unassembled WGS sequence"/>
</dbReference>
<protein>
    <submittedName>
        <fullName evidence="2">Uncharacterized protein</fullName>
    </submittedName>
</protein>
<sequence>MDAIDTVFDPLREFAKDSVRLVKRCHKPDRKGCYSSPSHSSDRRQGHENRFIHSSA</sequence>
<feature type="compositionally biased region" description="Basic and acidic residues" evidence="1">
    <location>
        <begin position="40"/>
        <end position="56"/>
    </location>
</feature>
<evidence type="ECO:0000313" key="2">
    <source>
        <dbReference type="EMBL" id="GKV50253.1"/>
    </source>
</evidence>
<dbReference type="InterPro" id="IPR023391">
    <property type="entry name" value="Prot_translocase_SecE_dom_sf"/>
</dbReference>
<evidence type="ECO:0000313" key="3">
    <source>
        <dbReference type="Proteomes" id="UP001054252"/>
    </source>
</evidence>
<gene>
    <name evidence="2" type="ORF">SLEP1_g56965</name>
</gene>